<gene>
    <name evidence="1" type="ORF">RF11_13737</name>
</gene>
<comment type="caution">
    <text evidence="1">The sequence shown here is derived from an EMBL/GenBank/DDBJ whole genome shotgun (WGS) entry which is preliminary data.</text>
</comment>
<evidence type="ECO:0000313" key="1">
    <source>
        <dbReference type="EMBL" id="KII63939.1"/>
    </source>
</evidence>
<name>A0A0C2MHT4_THEKT</name>
<protein>
    <submittedName>
        <fullName evidence="1">Uncharacterized protein</fullName>
    </submittedName>
</protein>
<sequence>MMEHAKEKAFFNINELINHLIRTNEEMRRDAIGPMFPLMIQIVEYELPTTDETSKAISRFIVDAGGHIDLFSRETIIRNTTGTFIIDKTTLKDQQPLNYEANS</sequence>
<keyword evidence="2" id="KW-1185">Reference proteome</keyword>
<dbReference type="Proteomes" id="UP000031668">
    <property type="component" value="Unassembled WGS sequence"/>
</dbReference>
<accession>A0A0C2MHT4</accession>
<reference evidence="1 2" key="1">
    <citation type="journal article" date="2014" name="Genome Biol. Evol.">
        <title>The genome of the myxosporean Thelohanellus kitauei shows adaptations to nutrient acquisition within its fish host.</title>
        <authorList>
            <person name="Yang Y."/>
            <person name="Xiong J."/>
            <person name="Zhou Z."/>
            <person name="Huo F."/>
            <person name="Miao W."/>
            <person name="Ran C."/>
            <person name="Liu Y."/>
            <person name="Zhang J."/>
            <person name="Feng J."/>
            <person name="Wang M."/>
            <person name="Wang M."/>
            <person name="Wang L."/>
            <person name="Yao B."/>
        </authorList>
    </citation>
    <scope>NUCLEOTIDE SEQUENCE [LARGE SCALE GENOMIC DNA]</scope>
    <source>
        <strain evidence="1">Wuqing</strain>
    </source>
</reference>
<evidence type="ECO:0000313" key="2">
    <source>
        <dbReference type="Proteomes" id="UP000031668"/>
    </source>
</evidence>
<dbReference type="EMBL" id="JWZT01004519">
    <property type="protein sequence ID" value="KII63939.1"/>
    <property type="molecule type" value="Genomic_DNA"/>
</dbReference>
<proteinExistence type="predicted"/>
<organism evidence="1 2">
    <name type="scientific">Thelohanellus kitauei</name>
    <name type="common">Myxosporean</name>
    <dbReference type="NCBI Taxonomy" id="669202"/>
    <lineage>
        <taxon>Eukaryota</taxon>
        <taxon>Metazoa</taxon>
        <taxon>Cnidaria</taxon>
        <taxon>Myxozoa</taxon>
        <taxon>Myxosporea</taxon>
        <taxon>Bivalvulida</taxon>
        <taxon>Platysporina</taxon>
        <taxon>Myxobolidae</taxon>
        <taxon>Thelohanellus</taxon>
    </lineage>
</organism>
<dbReference type="AlphaFoldDB" id="A0A0C2MHT4"/>